<dbReference type="InterPro" id="IPR029058">
    <property type="entry name" value="AB_hydrolase_fold"/>
</dbReference>
<evidence type="ECO:0000313" key="6">
    <source>
        <dbReference type="EMBL" id="KAJ4821959.1"/>
    </source>
</evidence>
<evidence type="ECO:0000256" key="3">
    <source>
        <dbReference type="ARBA" id="ARBA00022729"/>
    </source>
</evidence>
<comment type="similarity">
    <text evidence="1">Belongs to the peptidase S28 family.</text>
</comment>
<protein>
    <submittedName>
        <fullName evidence="6">Uncharacterized protein</fullName>
    </submittedName>
</protein>
<dbReference type="GO" id="GO:0070008">
    <property type="term" value="F:serine-type exopeptidase activity"/>
    <property type="evidence" value="ECO:0007669"/>
    <property type="project" value="InterPro"/>
</dbReference>
<keyword evidence="3" id="KW-0732">Signal</keyword>
<dbReference type="PANTHER" id="PTHR11010">
    <property type="entry name" value="PROTEASE S28 PRO-X CARBOXYPEPTIDASE-RELATED"/>
    <property type="match status" value="1"/>
</dbReference>
<dbReference type="InterPro" id="IPR008758">
    <property type="entry name" value="Peptidase_S28"/>
</dbReference>
<name>A0A9Q0EYD4_9ROSI</name>
<evidence type="ECO:0000313" key="7">
    <source>
        <dbReference type="Proteomes" id="UP001141552"/>
    </source>
</evidence>
<sequence>MKFTQQISQCLLDHKDMKSSTIEYLISEQALADFAQVITDVKKNLSAENCPVVAFGGSYGVMVASWLRLKCPHIVTGALASSAPILDFDDITPQSGYHAVVTKDFRQKQMGLSRLQISSLIAGNLKDTITLTCRLCHYDSPPSYPVNKICSAIDGSPA</sequence>
<keyword evidence="5" id="KW-0325">Glycoprotein</keyword>
<dbReference type="GO" id="GO:0006508">
    <property type="term" value="P:proteolysis"/>
    <property type="evidence" value="ECO:0007669"/>
    <property type="project" value="UniProtKB-KW"/>
</dbReference>
<dbReference type="EMBL" id="JAKUCV010007792">
    <property type="protein sequence ID" value="KAJ4821959.1"/>
    <property type="molecule type" value="Genomic_DNA"/>
</dbReference>
<evidence type="ECO:0000256" key="4">
    <source>
        <dbReference type="ARBA" id="ARBA00022801"/>
    </source>
</evidence>
<dbReference type="AlphaFoldDB" id="A0A9Q0EYD4"/>
<reference evidence="6" key="1">
    <citation type="submission" date="2022-02" db="EMBL/GenBank/DDBJ databases">
        <authorList>
            <person name="Henning P.M."/>
            <person name="McCubbin A.G."/>
            <person name="Shore J.S."/>
        </authorList>
    </citation>
    <scope>NUCLEOTIDE SEQUENCE</scope>
    <source>
        <strain evidence="6">F60SS</strain>
        <tissue evidence="6">Leaves</tissue>
    </source>
</reference>
<organism evidence="6 7">
    <name type="scientific">Turnera subulata</name>
    <dbReference type="NCBI Taxonomy" id="218843"/>
    <lineage>
        <taxon>Eukaryota</taxon>
        <taxon>Viridiplantae</taxon>
        <taxon>Streptophyta</taxon>
        <taxon>Embryophyta</taxon>
        <taxon>Tracheophyta</taxon>
        <taxon>Spermatophyta</taxon>
        <taxon>Magnoliopsida</taxon>
        <taxon>eudicotyledons</taxon>
        <taxon>Gunneridae</taxon>
        <taxon>Pentapetalae</taxon>
        <taxon>rosids</taxon>
        <taxon>fabids</taxon>
        <taxon>Malpighiales</taxon>
        <taxon>Passifloraceae</taxon>
        <taxon>Turnera</taxon>
    </lineage>
</organism>
<dbReference type="SUPFAM" id="SSF53474">
    <property type="entry name" value="alpha/beta-Hydrolases"/>
    <property type="match status" value="1"/>
</dbReference>
<keyword evidence="2" id="KW-0645">Protease</keyword>
<dbReference type="Pfam" id="PF05577">
    <property type="entry name" value="Peptidase_S28"/>
    <property type="match status" value="1"/>
</dbReference>
<accession>A0A9Q0EYD4</accession>
<reference evidence="6" key="2">
    <citation type="journal article" date="2023" name="Plants (Basel)">
        <title>Annotation of the Turnera subulata (Passifloraceae) Draft Genome Reveals the S-Locus Evolved after the Divergence of Turneroideae from Passifloroideae in a Stepwise Manner.</title>
        <authorList>
            <person name="Henning P.M."/>
            <person name="Roalson E.H."/>
            <person name="Mir W."/>
            <person name="McCubbin A.G."/>
            <person name="Shore J.S."/>
        </authorList>
    </citation>
    <scope>NUCLEOTIDE SEQUENCE</scope>
    <source>
        <strain evidence="6">F60SS</strain>
    </source>
</reference>
<gene>
    <name evidence="6" type="ORF">Tsubulata_039119</name>
</gene>
<evidence type="ECO:0000256" key="5">
    <source>
        <dbReference type="ARBA" id="ARBA00023180"/>
    </source>
</evidence>
<dbReference type="OrthoDB" id="2130629at2759"/>
<proteinExistence type="inferred from homology"/>
<evidence type="ECO:0000256" key="2">
    <source>
        <dbReference type="ARBA" id="ARBA00022670"/>
    </source>
</evidence>
<keyword evidence="4" id="KW-0378">Hydrolase</keyword>
<keyword evidence="7" id="KW-1185">Reference proteome</keyword>
<dbReference type="Gene3D" id="3.40.50.1820">
    <property type="entry name" value="alpha/beta hydrolase"/>
    <property type="match status" value="1"/>
</dbReference>
<evidence type="ECO:0000256" key="1">
    <source>
        <dbReference type="ARBA" id="ARBA00011079"/>
    </source>
</evidence>
<dbReference type="GO" id="GO:0008239">
    <property type="term" value="F:dipeptidyl-peptidase activity"/>
    <property type="evidence" value="ECO:0007669"/>
    <property type="project" value="TreeGrafter"/>
</dbReference>
<dbReference type="Proteomes" id="UP001141552">
    <property type="component" value="Unassembled WGS sequence"/>
</dbReference>
<dbReference type="PANTHER" id="PTHR11010:SF78">
    <property type="entry name" value="LYSOSOMAL PRO-X CARBOXYPEPTIDASE"/>
    <property type="match status" value="1"/>
</dbReference>
<comment type="caution">
    <text evidence="6">The sequence shown here is derived from an EMBL/GenBank/DDBJ whole genome shotgun (WGS) entry which is preliminary data.</text>
</comment>